<reference evidence="1" key="1">
    <citation type="journal article" date="2023" name="DNA Res.">
        <title>Chromosome-level genome assembly of Phrynocephalus forsythii using third-generation DNA sequencing and Hi-C analysis.</title>
        <authorList>
            <person name="Qi Y."/>
            <person name="Zhao W."/>
            <person name="Zhao Y."/>
            <person name="Niu C."/>
            <person name="Cao S."/>
            <person name="Zhang Y."/>
        </authorList>
    </citation>
    <scope>NUCLEOTIDE SEQUENCE</scope>
    <source>
        <tissue evidence="1">Muscle</tissue>
    </source>
</reference>
<name>A0A9Q0XL54_9SAUR</name>
<organism evidence="1 2">
    <name type="scientific">Phrynocephalus forsythii</name>
    <dbReference type="NCBI Taxonomy" id="171643"/>
    <lineage>
        <taxon>Eukaryota</taxon>
        <taxon>Metazoa</taxon>
        <taxon>Chordata</taxon>
        <taxon>Craniata</taxon>
        <taxon>Vertebrata</taxon>
        <taxon>Euteleostomi</taxon>
        <taxon>Lepidosauria</taxon>
        <taxon>Squamata</taxon>
        <taxon>Bifurcata</taxon>
        <taxon>Unidentata</taxon>
        <taxon>Episquamata</taxon>
        <taxon>Toxicofera</taxon>
        <taxon>Iguania</taxon>
        <taxon>Acrodonta</taxon>
        <taxon>Agamidae</taxon>
        <taxon>Agaminae</taxon>
        <taxon>Phrynocephalus</taxon>
    </lineage>
</organism>
<feature type="non-terminal residue" evidence="1">
    <location>
        <position position="1"/>
    </location>
</feature>
<gene>
    <name evidence="1" type="ORF">JRQ81_019052</name>
</gene>
<evidence type="ECO:0000313" key="2">
    <source>
        <dbReference type="Proteomes" id="UP001142489"/>
    </source>
</evidence>
<accession>A0A9Q0XL54</accession>
<dbReference type="EMBL" id="JAPFRF010000010">
    <property type="protein sequence ID" value="KAJ7319541.1"/>
    <property type="molecule type" value="Genomic_DNA"/>
</dbReference>
<dbReference type="Proteomes" id="UP001142489">
    <property type="component" value="Unassembled WGS sequence"/>
</dbReference>
<comment type="caution">
    <text evidence="1">The sequence shown here is derived from an EMBL/GenBank/DDBJ whole genome shotgun (WGS) entry which is preliminary data.</text>
</comment>
<protein>
    <submittedName>
        <fullName evidence="1">Uncharacterized protein</fullName>
    </submittedName>
</protein>
<keyword evidence="2" id="KW-1185">Reference proteome</keyword>
<proteinExistence type="predicted"/>
<dbReference type="AlphaFoldDB" id="A0A9Q0XL54"/>
<evidence type="ECO:0000313" key="1">
    <source>
        <dbReference type="EMBL" id="KAJ7319541.1"/>
    </source>
</evidence>
<sequence>PTRSLSPISSFHRNIWKLPCGCSAFLPLLHWLQRVNLEAATVWRCADAGIPSRRQNRPKASFTPAELPEKETKRIARIFSSQFSKKT</sequence>
<dbReference type="OrthoDB" id="79771at2759"/>